<dbReference type="UniPathway" id="UPA00378"/>
<evidence type="ECO:0000256" key="7">
    <source>
        <dbReference type="ARBA" id="ARBA00022692"/>
    </source>
</evidence>
<dbReference type="EMBL" id="QNUK01000264">
    <property type="protein sequence ID" value="KAF5896773.1"/>
    <property type="molecule type" value="Genomic_DNA"/>
</dbReference>
<comment type="subcellular location">
    <subcellularLocation>
        <location evidence="1">Golgi apparatus membrane</location>
        <topology evidence="1">Single-pass type II membrane protein</topology>
    </subcellularLocation>
</comment>
<evidence type="ECO:0000256" key="12">
    <source>
        <dbReference type="ARBA" id="ARBA00023180"/>
    </source>
</evidence>
<dbReference type="PANTHER" id="PTHR15075">
    <property type="entry name" value="ALPHA-MANNOSIDE BETA-1,6-N-ACETYLGLUCOSAMINYLTRANSFERASE"/>
    <property type="match status" value="1"/>
</dbReference>
<reference evidence="15" key="1">
    <citation type="submission" date="2020-07" db="EMBL/GenBank/DDBJ databases">
        <title>Clarias magur genome sequencing, assembly and annotation.</title>
        <authorList>
            <person name="Kushwaha B."/>
            <person name="Kumar R."/>
            <person name="Das P."/>
            <person name="Joshi C.G."/>
            <person name="Kumar D."/>
            <person name="Nagpure N.S."/>
            <person name="Pandey M."/>
            <person name="Agarwal S."/>
            <person name="Srivastava S."/>
            <person name="Singh M."/>
            <person name="Sahoo L."/>
            <person name="Jayasankar P."/>
            <person name="Meher P.K."/>
            <person name="Koringa P.G."/>
            <person name="Iquebal M.A."/>
            <person name="Das S.P."/>
            <person name="Bit A."/>
            <person name="Patnaik S."/>
            <person name="Patel N."/>
            <person name="Shah T.M."/>
            <person name="Hinsu A."/>
            <person name="Jena J.K."/>
        </authorList>
    </citation>
    <scope>NUCLEOTIDE SEQUENCE</scope>
    <source>
        <strain evidence="15">CIFAMagur01</strain>
        <tissue evidence="15">Testis</tissue>
    </source>
</reference>
<keyword evidence="5" id="KW-0328">Glycosyltransferase</keyword>
<keyword evidence="16" id="KW-1185">Reference proteome</keyword>
<keyword evidence="7" id="KW-0812">Transmembrane</keyword>
<dbReference type="InterPro" id="IPR052105">
    <property type="entry name" value="MGAT5_Glycosyltransferase"/>
</dbReference>
<gene>
    <name evidence="15" type="ORF">DAT39_013537</name>
</gene>
<keyword evidence="12" id="KW-0325">Glycoprotein</keyword>
<evidence type="ECO:0000256" key="5">
    <source>
        <dbReference type="ARBA" id="ARBA00022676"/>
    </source>
</evidence>
<keyword evidence="9" id="KW-1133">Transmembrane helix</keyword>
<comment type="catalytic activity">
    <reaction evidence="13">
        <text>N(4)-{beta-D-GlcNAc-(1-&gt;2)-[beta-D-GlcNAc-(1-&gt;4)]-alpha-D-Man-(1-&gt;3)-[beta-D-GlcNAc-(1-&gt;2)-alpha-D-Man-(1-&gt;6)]-beta-D-Man-(1-&gt;4)-beta-D-GlcNAc-(1-&gt;4)-beta-D-GlcNAc}-L-asparaginyl-[protein] + UDP-N-acetyl-alpha-D-glucosamine = N(4)-{beta-D-GlcNAc-(1-&gt;2)-[beta-D-GlcNAc-(1-&gt;4)]-alpha-D-Man-(1-&gt;3)-[beta-D-GlcNAc-(1-&gt;2)-[beta-D-GlcNAc-(1-&gt;6)]-alpha-D-Man-(1-&gt;6)]-beta-D-Man-(1-&gt;4)-beta-D-GlcNAc-(1-&gt;4)-beta-D-GlcNAc}-L-asparaginyl-[protein] + UDP + H(+)</text>
        <dbReference type="Rhea" id="RHEA:16921"/>
        <dbReference type="Rhea" id="RHEA-COMP:14374"/>
        <dbReference type="Rhea" id="RHEA-COMP:14377"/>
        <dbReference type="ChEBI" id="CHEBI:15378"/>
        <dbReference type="ChEBI" id="CHEBI:57705"/>
        <dbReference type="ChEBI" id="CHEBI:58223"/>
        <dbReference type="ChEBI" id="CHEBI:139507"/>
        <dbReference type="ChEBI" id="CHEBI:139510"/>
        <dbReference type="EC" id="2.4.1.155"/>
    </reaction>
</comment>
<evidence type="ECO:0000256" key="13">
    <source>
        <dbReference type="ARBA" id="ARBA00048243"/>
    </source>
</evidence>
<dbReference type="OrthoDB" id="2113294at2759"/>
<keyword evidence="10" id="KW-0333">Golgi apparatus</keyword>
<evidence type="ECO:0000259" key="14">
    <source>
        <dbReference type="Pfam" id="PF15024"/>
    </source>
</evidence>
<evidence type="ECO:0000256" key="8">
    <source>
        <dbReference type="ARBA" id="ARBA00022968"/>
    </source>
</evidence>
<evidence type="ECO:0000313" key="16">
    <source>
        <dbReference type="Proteomes" id="UP000727407"/>
    </source>
</evidence>
<evidence type="ECO:0000256" key="9">
    <source>
        <dbReference type="ARBA" id="ARBA00022989"/>
    </source>
</evidence>
<keyword evidence="6" id="KW-0808">Transferase</keyword>
<evidence type="ECO:0000313" key="15">
    <source>
        <dbReference type="EMBL" id="KAF5896773.1"/>
    </source>
</evidence>
<dbReference type="GO" id="GO:0000139">
    <property type="term" value="C:Golgi membrane"/>
    <property type="evidence" value="ECO:0007669"/>
    <property type="project" value="UniProtKB-SubCell"/>
</dbReference>
<evidence type="ECO:0000256" key="10">
    <source>
        <dbReference type="ARBA" id="ARBA00023034"/>
    </source>
</evidence>
<name>A0A8J4TW71_CLAMG</name>
<evidence type="ECO:0000256" key="4">
    <source>
        <dbReference type="ARBA" id="ARBA00012671"/>
    </source>
</evidence>
<evidence type="ECO:0000256" key="2">
    <source>
        <dbReference type="ARBA" id="ARBA00004922"/>
    </source>
</evidence>
<feature type="non-terminal residue" evidence="15">
    <location>
        <position position="87"/>
    </location>
</feature>
<comment type="caution">
    <text evidence="15">The sequence shown here is derived from an EMBL/GenBank/DDBJ whole genome shotgun (WGS) entry which is preliminary data.</text>
</comment>
<dbReference type="InterPro" id="IPR026116">
    <property type="entry name" value="GT18_cat"/>
</dbReference>
<comment type="pathway">
    <text evidence="2">Protein modification; protein glycosylation.</text>
</comment>
<feature type="domain" description="Glycosyltransferase family 18 catalytic" evidence="14">
    <location>
        <begin position="38"/>
        <end position="86"/>
    </location>
</feature>
<evidence type="ECO:0000256" key="1">
    <source>
        <dbReference type="ARBA" id="ARBA00004323"/>
    </source>
</evidence>
<evidence type="ECO:0000256" key="6">
    <source>
        <dbReference type="ARBA" id="ARBA00022679"/>
    </source>
</evidence>
<dbReference type="PANTHER" id="PTHR15075:SF6">
    <property type="entry name" value="ALPHA-1,6-MANNOSYLGLYCOPROTEIN 6-BETA-N-ACETYLGLUCOSAMINYLTRANSFERASE B"/>
    <property type="match status" value="1"/>
</dbReference>
<keyword evidence="8" id="KW-0735">Signal-anchor</keyword>
<sequence>EFCGPEAPFPPANMSTDWPGGVLVGMGVSGLVSWAANSTAPPCWPPLSALRLTMSTEGQSCVDACRSSDLVCEPAFFRFVNNKEALS</sequence>
<protein>
    <recommendedName>
        <fullName evidence="4">alpha-1,6-mannosyl-glycoprotein 6-beta-N-acetylglucosaminyltransferase</fullName>
        <ecNumber evidence="4">2.4.1.155</ecNumber>
    </recommendedName>
</protein>
<dbReference type="Pfam" id="PF15024">
    <property type="entry name" value="Glyco_transf_18"/>
    <property type="match status" value="1"/>
</dbReference>
<comment type="similarity">
    <text evidence="3">Belongs to the glycosyltransferase 18 family.</text>
</comment>
<keyword evidence="11" id="KW-0472">Membrane</keyword>
<proteinExistence type="inferred from homology"/>
<dbReference type="Proteomes" id="UP000727407">
    <property type="component" value="Unassembled WGS sequence"/>
</dbReference>
<accession>A0A8J4TW71</accession>
<dbReference type="GO" id="GO:0030144">
    <property type="term" value="F:alpha-1,6-mannosylglycoprotein 6-beta-N-acetylglucosaminyltransferase activity"/>
    <property type="evidence" value="ECO:0007669"/>
    <property type="project" value="UniProtKB-EC"/>
</dbReference>
<evidence type="ECO:0000256" key="3">
    <source>
        <dbReference type="ARBA" id="ARBA00007477"/>
    </source>
</evidence>
<dbReference type="EC" id="2.4.1.155" evidence="4"/>
<feature type="non-terminal residue" evidence="15">
    <location>
        <position position="1"/>
    </location>
</feature>
<dbReference type="AlphaFoldDB" id="A0A8J4TW71"/>
<dbReference type="GO" id="GO:0006487">
    <property type="term" value="P:protein N-linked glycosylation"/>
    <property type="evidence" value="ECO:0007669"/>
    <property type="project" value="TreeGrafter"/>
</dbReference>
<organism evidence="15 16">
    <name type="scientific">Clarias magur</name>
    <name type="common">Asian catfish</name>
    <name type="synonym">Macropteronotus magur</name>
    <dbReference type="NCBI Taxonomy" id="1594786"/>
    <lineage>
        <taxon>Eukaryota</taxon>
        <taxon>Metazoa</taxon>
        <taxon>Chordata</taxon>
        <taxon>Craniata</taxon>
        <taxon>Vertebrata</taxon>
        <taxon>Euteleostomi</taxon>
        <taxon>Actinopterygii</taxon>
        <taxon>Neopterygii</taxon>
        <taxon>Teleostei</taxon>
        <taxon>Ostariophysi</taxon>
        <taxon>Siluriformes</taxon>
        <taxon>Clariidae</taxon>
        <taxon>Clarias</taxon>
    </lineage>
</organism>
<evidence type="ECO:0000256" key="11">
    <source>
        <dbReference type="ARBA" id="ARBA00023136"/>
    </source>
</evidence>